<accession>A0ABS8ZHC7</accession>
<reference evidence="1 2" key="1">
    <citation type="submission" date="2021-12" db="EMBL/GenBank/DDBJ databases">
        <title>Genome sequence of Kibdelosporangium philippinense ATCC 49844.</title>
        <authorList>
            <person name="Fedorov E.A."/>
            <person name="Omeragic M."/>
            <person name="Shalygina K.F."/>
            <person name="Maclea K.S."/>
        </authorList>
    </citation>
    <scope>NUCLEOTIDE SEQUENCE [LARGE SCALE GENOMIC DNA]</scope>
    <source>
        <strain evidence="1 2">ATCC 49844</strain>
    </source>
</reference>
<dbReference type="EMBL" id="JAJVCN010000002">
    <property type="protein sequence ID" value="MCE7007219.1"/>
    <property type="molecule type" value="Genomic_DNA"/>
</dbReference>
<dbReference type="SUPFAM" id="SSF55961">
    <property type="entry name" value="Bet v1-like"/>
    <property type="match status" value="1"/>
</dbReference>
<protein>
    <submittedName>
        <fullName evidence="1">SRPBCC family protein</fullName>
    </submittedName>
</protein>
<evidence type="ECO:0000313" key="1">
    <source>
        <dbReference type="EMBL" id="MCE7007219.1"/>
    </source>
</evidence>
<dbReference type="InterPro" id="IPR019587">
    <property type="entry name" value="Polyketide_cyclase/dehydratase"/>
</dbReference>
<dbReference type="InterPro" id="IPR023393">
    <property type="entry name" value="START-like_dom_sf"/>
</dbReference>
<sequence>MTKVSVSASMPVKPAKAWVTASDLSRFGEWLALHEGWRGDVPSEIKTGTVLTSVVSVKGLRNRITWSVISYDPPNGITLAGEGKAGVKALLELKLRPDGDGATGELDVEFTGPGMFGPISAAVGKTLKGDLHKSLEKLVELTSH</sequence>
<dbReference type="Gene3D" id="3.30.530.20">
    <property type="match status" value="1"/>
</dbReference>
<keyword evidence="2" id="KW-1185">Reference proteome</keyword>
<dbReference type="RefSeq" id="WP_233728599.1">
    <property type="nucleotide sequence ID" value="NZ_JAJVCN010000002.1"/>
</dbReference>
<dbReference type="Pfam" id="PF10604">
    <property type="entry name" value="Polyketide_cyc2"/>
    <property type="match status" value="1"/>
</dbReference>
<dbReference type="Proteomes" id="UP001521150">
    <property type="component" value="Unassembled WGS sequence"/>
</dbReference>
<comment type="caution">
    <text evidence="1">The sequence shown here is derived from an EMBL/GenBank/DDBJ whole genome shotgun (WGS) entry which is preliminary data.</text>
</comment>
<name>A0ABS8ZHC7_9PSEU</name>
<gene>
    <name evidence="1" type="ORF">LWC34_31015</name>
</gene>
<proteinExistence type="predicted"/>
<organism evidence="1 2">
    <name type="scientific">Kibdelosporangium philippinense</name>
    <dbReference type="NCBI Taxonomy" id="211113"/>
    <lineage>
        <taxon>Bacteria</taxon>
        <taxon>Bacillati</taxon>
        <taxon>Actinomycetota</taxon>
        <taxon>Actinomycetes</taxon>
        <taxon>Pseudonocardiales</taxon>
        <taxon>Pseudonocardiaceae</taxon>
        <taxon>Kibdelosporangium</taxon>
    </lineage>
</organism>
<dbReference type="CDD" id="cd07812">
    <property type="entry name" value="SRPBCC"/>
    <property type="match status" value="1"/>
</dbReference>
<evidence type="ECO:0000313" key="2">
    <source>
        <dbReference type="Proteomes" id="UP001521150"/>
    </source>
</evidence>